<reference evidence="1" key="1">
    <citation type="submission" date="2018-05" db="EMBL/GenBank/DDBJ databases">
        <authorList>
            <person name="Lanie J.A."/>
            <person name="Ng W.-L."/>
            <person name="Kazmierczak K.M."/>
            <person name="Andrzejewski T.M."/>
            <person name="Davidsen T.M."/>
            <person name="Wayne K.J."/>
            <person name="Tettelin H."/>
            <person name="Glass J.I."/>
            <person name="Rusch D."/>
            <person name="Podicherti R."/>
            <person name="Tsui H.-C.T."/>
            <person name="Winkler M.E."/>
        </authorList>
    </citation>
    <scope>NUCLEOTIDE SEQUENCE</scope>
</reference>
<dbReference type="EMBL" id="UINC01149437">
    <property type="protein sequence ID" value="SVD41915.1"/>
    <property type="molecule type" value="Genomic_DNA"/>
</dbReference>
<protein>
    <submittedName>
        <fullName evidence="1">Uncharacterized protein</fullName>
    </submittedName>
</protein>
<accession>A0A382V798</accession>
<name>A0A382V798_9ZZZZ</name>
<feature type="non-terminal residue" evidence="1">
    <location>
        <position position="37"/>
    </location>
</feature>
<organism evidence="1">
    <name type="scientific">marine metagenome</name>
    <dbReference type="NCBI Taxonomy" id="408172"/>
    <lineage>
        <taxon>unclassified sequences</taxon>
        <taxon>metagenomes</taxon>
        <taxon>ecological metagenomes</taxon>
    </lineage>
</organism>
<proteinExistence type="predicted"/>
<gene>
    <name evidence="1" type="ORF">METZ01_LOCUS394769</name>
</gene>
<dbReference type="AlphaFoldDB" id="A0A382V798"/>
<evidence type="ECO:0000313" key="1">
    <source>
        <dbReference type="EMBL" id="SVD41915.1"/>
    </source>
</evidence>
<sequence>MNFQFLTLFGTLLTVKKDQQERLFIMFGAVIIWNTER</sequence>